<dbReference type="SUPFAM" id="SSF56672">
    <property type="entry name" value="DNA/RNA polymerases"/>
    <property type="match status" value="1"/>
</dbReference>
<sequence length="436" mass="49486">MFDEYFNPPPIDVSPVQEVAAPRAEVLADSHMSTSIDQDAPSTSIPLSQEQEHSLIISQGSSSNIIQIHTLFEHLGRWTKDHPISNVIGDPSHSVSTRKQLETDAMWCYFDAFLTSVEPKNFKQAMTEPSWIDAMQEEIHEFERLEVWELVLCPDNMFLIELKWIYKVKTDESGGVLKNKARLVAQGFRQEEGIDFKESFASVVRIEAIRIFVANATHKNMTIYQMDIKTAFLNGELKEKVYVSQPEGFVDQDNPSHVYKLKKALYSLKQAPHEWYDMLSSFLISQQFSKGAVDLTFFTRHVGNDILLVQIYVDDIIFASSNTAMCDDPKGIFVNQSKYASEIVKKYGLHSTNSVDTPMIENKKLDEDLQRKPVDATLYRGMIGSLMDLTFSRLDLNHAICLCLWYSKDTNMSLTSYADADHAGCQDTRRSTSGSA</sequence>
<reference evidence="2" key="1">
    <citation type="journal article" date="2022" name="Int. J. Mol. Sci.">
        <title>Draft Genome of Tanacetum Coccineum: Genomic Comparison of Closely Related Tanacetum-Family Plants.</title>
        <authorList>
            <person name="Yamashiro T."/>
            <person name="Shiraishi A."/>
            <person name="Nakayama K."/>
            <person name="Satake H."/>
        </authorList>
    </citation>
    <scope>NUCLEOTIDE SEQUENCE</scope>
</reference>
<dbReference type="Pfam" id="PF07727">
    <property type="entry name" value="RVT_2"/>
    <property type="match status" value="1"/>
</dbReference>
<organism evidence="2 3">
    <name type="scientific">Tanacetum coccineum</name>
    <dbReference type="NCBI Taxonomy" id="301880"/>
    <lineage>
        <taxon>Eukaryota</taxon>
        <taxon>Viridiplantae</taxon>
        <taxon>Streptophyta</taxon>
        <taxon>Embryophyta</taxon>
        <taxon>Tracheophyta</taxon>
        <taxon>Spermatophyta</taxon>
        <taxon>Magnoliopsida</taxon>
        <taxon>eudicotyledons</taxon>
        <taxon>Gunneridae</taxon>
        <taxon>Pentapetalae</taxon>
        <taxon>asterids</taxon>
        <taxon>campanulids</taxon>
        <taxon>Asterales</taxon>
        <taxon>Asteraceae</taxon>
        <taxon>Asteroideae</taxon>
        <taxon>Anthemideae</taxon>
        <taxon>Anthemidinae</taxon>
        <taxon>Tanacetum</taxon>
    </lineage>
</organism>
<accession>A0ABQ5CA22</accession>
<feature type="domain" description="Reverse transcriptase Ty1/copia-type" evidence="1">
    <location>
        <begin position="146"/>
        <end position="330"/>
    </location>
</feature>
<evidence type="ECO:0000259" key="1">
    <source>
        <dbReference type="Pfam" id="PF07727"/>
    </source>
</evidence>
<dbReference type="PANTHER" id="PTHR11439">
    <property type="entry name" value="GAG-POL-RELATED RETROTRANSPOSON"/>
    <property type="match status" value="1"/>
</dbReference>
<evidence type="ECO:0000313" key="3">
    <source>
        <dbReference type="Proteomes" id="UP001151760"/>
    </source>
</evidence>
<protein>
    <submittedName>
        <fullName evidence="2">Retrovirus-related pol polyprotein from transposon TNT 1-94</fullName>
    </submittedName>
</protein>
<reference evidence="2" key="2">
    <citation type="submission" date="2022-01" db="EMBL/GenBank/DDBJ databases">
        <authorList>
            <person name="Yamashiro T."/>
            <person name="Shiraishi A."/>
            <person name="Satake H."/>
            <person name="Nakayama K."/>
        </authorList>
    </citation>
    <scope>NUCLEOTIDE SEQUENCE</scope>
</reference>
<dbReference type="Proteomes" id="UP001151760">
    <property type="component" value="Unassembled WGS sequence"/>
</dbReference>
<keyword evidence="3" id="KW-1185">Reference proteome</keyword>
<dbReference type="InterPro" id="IPR043502">
    <property type="entry name" value="DNA/RNA_pol_sf"/>
</dbReference>
<dbReference type="EMBL" id="BQNB010014081">
    <property type="protein sequence ID" value="GJT23765.1"/>
    <property type="molecule type" value="Genomic_DNA"/>
</dbReference>
<evidence type="ECO:0000313" key="2">
    <source>
        <dbReference type="EMBL" id="GJT23765.1"/>
    </source>
</evidence>
<gene>
    <name evidence="2" type="ORF">Tco_0893702</name>
</gene>
<comment type="caution">
    <text evidence="2">The sequence shown here is derived from an EMBL/GenBank/DDBJ whole genome shotgun (WGS) entry which is preliminary data.</text>
</comment>
<dbReference type="PANTHER" id="PTHR11439:SF483">
    <property type="entry name" value="PEPTIDE SYNTHASE GLIP-LIKE, PUTATIVE (AFU_ORTHOLOGUE AFUA_3G12920)-RELATED"/>
    <property type="match status" value="1"/>
</dbReference>
<dbReference type="InterPro" id="IPR013103">
    <property type="entry name" value="RVT_2"/>
</dbReference>
<proteinExistence type="predicted"/>
<name>A0ABQ5CA22_9ASTR</name>